<organism evidence="3 4">
    <name type="scientific">Sparassis crispa</name>
    <dbReference type="NCBI Taxonomy" id="139825"/>
    <lineage>
        <taxon>Eukaryota</taxon>
        <taxon>Fungi</taxon>
        <taxon>Dikarya</taxon>
        <taxon>Basidiomycota</taxon>
        <taxon>Agaricomycotina</taxon>
        <taxon>Agaricomycetes</taxon>
        <taxon>Polyporales</taxon>
        <taxon>Sparassidaceae</taxon>
        <taxon>Sparassis</taxon>
    </lineage>
</organism>
<dbReference type="InterPro" id="IPR042099">
    <property type="entry name" value="ANL_N_sf"/>
</dbReference>
<dbReference type="EMBL" id="BFAD01000001">
    <property type="protein sequence ID" value="GBE77847.1"/>
    <property type="molecule type" value="Genomic_DNA"/>
</dbReference>
<dbReference type="Pfam" id="PF23562">
    <property type="entry name" value="AMP-binding_C_3"/>
    <property type="match status" value="1"/>
</dbReference>
<dbReference type="InterPro" id="IPR000873">
    <property type="entry name" value="AMP-dep_synth/lig_dom"/>
</dbReference>
<evidence type="ECO:0000256" key="1">
    <source>
        <dbReference type="ARBA" id="ARBA00006432"/>
    </source>
</evidence>
<comment type="caution">
    <text evidence="3">The sequence shown here is derived from an EMBL/GenBank/DDBJ whole genome shotgun (WGS) entry which is preliminary data.</text>
</comment>
<dbReference type="InParanoid" id="A0A401G6S0"/>
<dbReference type="GO" id="GO:0006631">
    <property type="term" value="P:fatty acid metabolic process"/>
    <property type="evidence" value="ECO:0007669"/>
    <property type="project" value="TreeGrafter"/>
</dbReference>
<protein>
    <recommendedName>
        <fullName evidence="2">AMP-dependent synthetase/ligase domain-containing protein</fullName>
    </recommendedName>
</protein>
<dbReference type="Proteomes" id="UP000287166">
    <property type="component" value="Unassembled WGS sequence"/>
</dbReference>
<dbReference type="GeneID" id="38774764"/>
<dbReference type="OrthoDB" id="429813at2759"/>
<dbReference type="AlphaFoldDB" id="A0A401G6S0"/>
<dbReference type="SUPFAM" id="SSF56801">
    <property type="entry name" value="Acetyl-CoA synthetase-like"/>
    <property type="match status" value="1"/>
</dbReference>
<dbReference type="GO" id="GO:0031956">
    <property type="term" value="F:medium-chain fatty acid-CoA ligase activity"/>
    <property type="evidence" value="ECO:0007669"/>
    <property type="project" value="TreeGrafter"/>
</dbReference>
<dbReference type="Gene3D" id="3.40.50.12780">
    <property type="entry name" value="N-terminal domain of ligase-like"/>
    <property type="match status" value="1"/>
</dbReference>
<evidence type="ECO:0000313" key="3">
    <source>
        <dbReference type="EMBL" id="GBE77847.1"/>
    </source>
</evidence>
<accession>A0A401G6S0</accession>
<dbReference type="InterPro" id="IPR045851">
    <property type="entry name" value="AMP-bd_C_sf"/>
</dbReference>
<evidence type="ECO:0000313" key="4">
    <source>
        <dbReference type="Proteomes" id="UP000287166"/>
    </source>
</evidence>
<dbReference type="Gene3D" id="3.30.300.30">
    <property type="match status" value="1"/>
</dbReference>
<proteinExistence type="inferred from homology"/>
<keyword evidence="4" id="KW-1185">Reference proteome</keyword>
<feature type="domain" description="AMP-dependent synthetase/ligase" evidence="2">
    <location>
        <begin position="30"/>
        <end position="339"/>
    </location>
</feature>
<comment type="similarity">
    <text evidence="1">Belongs to the ATP-dependent AMP-binding enzyme family.</text>
</comment>
<sequence>MASYQTHLSLLRETASLDPSAPAFRVPQLDHVSNEIRTWEVITYSQFEAQVNYSARYWARILAIDGILPQSVVGVWLGGMTYFDVLHIYGLSRAGYIPQLFSLCLSNPDVIYELLQKSKGKAIIYDSSFHSLLCHSPVPTHAAVDVDCLDVEDTPLPSHTAKHRGDDTVMIFHTSGSTSGCPKLVSCSYAWWDTIISKAGQVMKPVSHEKHRQDVAVWMGSMCHIGQNFMLLGALQHASCMIQSTQQAFSSEELVDMIDRCNLTRINQFPTYLGIHLRNSRRDPKLLSHLQALDVIFVSGLKLSPEDEEWVQRSGLKLMDCYGSTECGAMMISTPGASGAARQVLRPIAGMAYSFAPVISSVQVETGYWNPNSPLLEMIILGESPDCPDRSLRSADGNYHTGDLFSEVSPGCYVFRGRDDDWIKTENSLRCDTKAIEDNVRTSCAHLVADCVVVGNGRPSPTLLVEPAAGVDHEVMKKEIIRKTRHFHSRRYIHERITSSHYILVVPPGSLPRTATKGNIRRRAVEQAFKADLDRIYRVAY</sequence>
<dbReference type="PANTHER" id="PTHR43201">
    <property type="entry name" value="ACYL-COA SYNTHETASE"/>
    <property type="match status" value="1"/>
</dbReference>
<dbReference type="Pfam" id="PF00501">
    <property type="entry name" value="AMP-binding"/>
    <property type="match status" value="1"/>
</dbReference>
<gene>
    <name evidence="3" type="ORF">SCP_0107290</name>
</gene>
<dbReference type="RefSeq" id="XP_027608760.1">
    <property type="nucleotide sequence ID" value="XM_027752959.1"/>
</dbReference>
<evidence type="ECO:0000259" key="2">
    <source>
        <dbReference type="Pfam" id="PF00501"/>
    </source>
</evidence>
<name>A0A401G6S0_9APHY</name>
<dbReference type="STRING" id="139825.A0A401G6S0"/>
<reference evidence="3 4" key="1">
    <citation type="journal article" date="2018" name="Sci. Rep.">
        <title>Genome sequence of the cauliflower mushroom Sparassis crispa (Hanabiratake) and its association with beneficial usage.</title>
        <authorList>
            <person name="Kiyama R."/>
            <person name="Furutani Y."/>
            <person name="Kawaguchi K."/>
            <person name="Nakanishi T."/>
        </authorList>
    </citation>
    <scope>NUCLEOTIDE SEQUENCE [LARGE SCALE GENOMIC DNA]</scope>
</reference>
<dbReference type="PANTHER" id="PTHR43201:SF8">
    <property type="entry name" value="ACYL-COA SYNTHETASE FAMILY MEMBER 3"/>
    <property type="match status" value="1"/>
</dbReference>